<dbReference type="AlphaFoldDB" id="A0A5S5CQR5"/>
<sequence length="195" mass="20255">MTAASISPPRDFTFAVPADWVRIRVVDDAERAADVRRIARAVTRGRPDRDSLLPKVARMLQEAAGARSDSWTVEVYLSLFQEGAPPIACALAVGVVPPQAVPAGGVLDAAFLAAAGPGGSAEVVELAAGPVPRIRRRTTAPAPGGGVVGTEVVQYQHAVPGGGCVLLSFSTPQLLLLEPLTALFDAVAGSFRWLP</sequence>
<evidence type="ECO:0000313" key="2">
    <source>
        <dbReference type="Proteomes" id="UP000322499"/>
    </source>
</evidence>
<evidence type="ECO:0000313" key="1">
    <source>
        <dbReference type="EMBL" id="TYP83650.1"/>
    </source>
</evidence>
<gene>
    <name evidence="1" type="ORF">BD833_1168</name>
</gene>
<keyword evidence="2" id="KW-1185">Reference proteome</keyword>
<accession>A0A5S5CQR5</accession>
<dbReference type="Proteomes" id="UP000322499">
    <property type="component" value="Unassembled WGS sequence"/>
</dbReference>
<proteinExistence type="predicted"/>
<dbReference type="RefSeq" id="WP_166534793.1">
    <property type="nucleotide sequence ID" value="NZ_VNHW01000016.1"/>
</dbReference>
<protein>
    <submittedName>
        <fullName evidence="1">Uncharacterized protein</fullName>
    </submittedName>
</protein>
<dbReference type="EMBL" id="VNHW01000016">
    <property type="protein sequence ID" value="TYP83650.1"/>
    <property type="molecule type" value="Genomic_DNA"/>
</dbReference>
<reference evidence="1 2" key="1">
    <citation type="submission" date="2019-07" db="EMBL/GenBank/DDBJ databases">
        <title>Genomic Encyclopedia of Archaeal and Bacterial Type Strains, Phase II (KMG-II): from individual species to whole genera.</title>
        <authorList>
            <person name="Goeker M."/>
        </authorList>
    </citation>
    <scope>NUCLEOTIDE SEQUENCE [LARGE SCALE GENOMIC DNA]</scope>
    <source>
        <strain evidence="1 2">DSM 46842</strain>
    </source>
</reference>
<name>A0A5S5CQR5_9ACTN</name>
<comment type="caution">
    <text evidence="1">The sequence shown here is derived from an EMBL/GenBank/DDBJ whole genome shotgun (WGS) entry which is preliminary data.</text>
</comment>
<organism evidence="1 2">
    <name type="scientific">Blastococcus xanthinilyticus</name>
    <dbReference type="NCBI Taxonomy" id="1564164"/>
    <lineage>
        <taxon>Bacteria</taxon>
        <taxon>Bacillati</taxon>
        <taxon>Actinomycetota</taxon>
        <taxon>Actinomycetes</taxon>
        <taxon>Geodermatophilales</taxon>
        <taxon>Geodermatophilaceae</taxon>
        <taxon>Blastococcus</taxon>
    </lineage>
</organism>